<dbReference type="AlphaFoldDB" id="H5U2U6"/>
<dbReference type="RefSeq" id="WP_005207074.1">
    <property type="nucleotide sequence ID" value="NZ_BAFC01000084.1"/>
</dbReference>
<comment type="caution">
    <text evidence="8">The sequence shown here is derived from an EMBL/GenBank/DDBJ whole genome shotgun (WGS) entry which is preliminary data.</text>
</comment>
<keyword evidence="9" id="KW-1185">Reference proteome</keyword>
<keyword evidence="4 7" id="KW-1133">Transmembrane helix</keyword>
<sequence length="419" mass="42046">MVRSPVVDAVGWVAVGSMLANVCAYAVHLGAGRWWLTPAEYGELAVALSAQLVLTVPALALQAVVAREVVHGRDDLRIRSLTLRCALAVAVLAVIAVPVVSAVASTSWTLTAAGLAAAPLLTVVGGGQGVLQGRRRFRTLGVVLAAVGVVRSAPTIAALAAGAGPTGGLLAGAVGTAVAAAVVWGLAGARMPAGSSTPGAGLPGAGLSTVVRASQVQLVLVVAVSLDVLLSRTVLDPRDAGVYAFGAIATKVAFWLPQAVGVVFYPQLADPASSGRSLRQAVGVVAGIGLVITVLGALAGPLLPVLIGDDYRQLTDLLGLFAFTGAAFAVLQVALLAAIAHDRTRISVLAWLFLAIEAAAILLFGHSVIRLAVIAAVAATVSAVTTTLVALRFSHRTPDRASDGAAGGRRPSAATDQGT</sequence>
<keyword evidence="3 7" id="KW-0812">Transmembrane</keyword>
<evidence type="ECO:0000256" key="6">
    <source>
        <dbReference type="SAM" id="MobiDB-lite"/>
    </source>
</evidence>
<feature type="transmembrane region" description="Helical" evidence="7">
    <location>
        <begin position="277"/>
        <end position="298"/>
    </location>
</feature>
<protein>
    <recommendedName>
        <fullName evidence="10">Polysaccharide biosynthesis protein</fullName>
    </recommendedName>
</protein>
<evidence type="ECO:0000256" key="5">
    <source>
        <dbReference type="ARBA" id="ARBA00023136"/>
    </source>
</evidence>
<feature type="transmembrane region" description="Helical" evidence="7">
    <location>
        <begin position="371"/>
        <end position="391"/>
    </location>
</feature>
<dbReference type="EMBL" id="BAFC01000084">
    <property type="protein sequence ID" value="GAB40054.1"/>
    <property type="molecule type" value="Genomic_DNA"/>
</dbReference>
<feature type="transmembrane region" description="Helical" evidence="7">
    <location>
        <begin position="169"/>
        <end position="189"/>
    </location>
</feature>
<dbReference type="PANTHER" id="PTHR30250:SF11">
    <property type="entry name" value="O-ANTIGEN TRANSPORTER-RELATED"/>
    <property type="match status" value="1"/>
</dbReference>
<feature type="transmembrane region" description="Helical" evidence="7">
    <location>
        <begin position="12"/>
        <end position="32"/>
    </location>
</feature>
<comment type="subcellular location">
    <subcellularLocation>
        <location evidence="1">Cell membrane</location>
        <topology evidence="1">Multi-pass membrane protein</topology>
    </subcellularLocation>
</comment>
<accession>H5U2U6</accession>
<evidence type="ECO:0000256" key="7">
    <source>
        <dbReference type="SAM" id="Phobius"/>
    </source>
</evidence>
<evidence type="ECO:0008006" key="10">
    <source>
        <dbReference type="Google" id="ProtNLM"/>
    </source>
</evidence>
<dbReference type="GO" id="GO:0005886">
    <property type="term" value="C:plasma membrane"/>
    <property type="evidence" value="ECO:0007669"/>
    <property type="project" value="UniProtKB-SubCell"/>
</dbReference>
<gene>
    <name evidence="8" type="ORF">GOSPT_086_00530</name>
</gene>
<feature type="transmembrane region" description="Helical" evidence="7">
    <location>
        <begin position="143"/>
        <end position="163"/>
    </location>
</feature>
<dbReference type="PANTHER" id="PTHR30250">
    <property type="entry name" value="PST FAMILY PREDICTED COLANIC ACID TRANSPORTER"/>
    <property type="match status" value="1"/>
</dbReference>
<name>H5U2U6_9ACTN</name>
<keyword evidence="2" id="KW-1003">Cell membrane</keyword>
<dbReference type="Proteomes" id="UP000005845">
    <property type="component" value="Unassembled WGS sequence"/>
</dbReference>
<feature type="transmembrane region" description="Helical" evidence="7">
    <location>
        <begin position="44"/>
        <end position="65"/>
    </location>
</feature>
<evidence type="ECO:0000256" key="4">
    <source>
        <dbReference type="ARBA" id="ARBA00022989"/>
    </source>
</evidence>
<keyword evidence="5 7" id="KW-0472">Membrane</keyword>
<evidence type="ECO:0000256" key="1">
    <source>
        <dbReference type="ARBA" id="ARBA00004651"/>
    </source>
</evidence>
<organism evidence="8 9">
    <name type="scientific">Gordonia sputi NBRC 100414</name>
    <dbReference type="NCBI Taxonomy" id="1089453"/>
    <lineage>
        <taxon>Bacteria</taxon>
        <taxon>Bacillati</taxon>
        <taxon>Actinomycetota</taxon>
        <taxon>Actinomycetes</taxon>
        <taxon>Mycobacteriales</taxon>
        <taxon>Gordoniaceae</taxon>
        <taxon>Gordonia</taxon>
    </lineage>
</organism>
<reference evidence="8 9" key="1">
    <citation type="submission" date="2012-02" db="EMBL/GenBank/DDBJ databases">
        <title>Whole genome shotgun sequence of Gordonia sputi NBRC 100414.</title>
        <authorList>
            <person name="Yoshida I."/>
            <person name="Hosoyama A."/>
            <person name="Tsuchikane K."/>
            <person name="Katsumata H."/>
            <person name="Yamazaki S."/>
            <person name="Fujita N."/>
        </authorList>
    </citation>
    <scope>NUCLEOTIDE SEQUENCE [LARGE SCALE GENOMIC DNA]</scope>
    <source>
        <strain evidence="8 9">NBRC 100414</strain>
    </source>
</reference>
<dbReference type="eggNOG" id="COG2244">
    <property type="taxonomic scope" value="Bacteria"/>
</dbReference>
<evidence type="ECO:0000256" key="2">
    <source>
        <dbReference type="ARBA" id="ARBA00022475"/>
    </source>
</evidence>
<feature type="transmembrane region" description="Helical" evidence="7">
    <location>
        <begin position="85"/>
        <end position="104"/>
    </location>
</feature>
<evidence type="ECO:0000313" key="8">
    <source>
        <dbReference type="EMBL" id="GAB40054.1"/>
    </source>
</evidence>
<evidence type="ECO:0000256" key="3">
    <source>
        <dbReference type="ARBA" id="ARBA00022692"/>
    </source>
</evidence>
<feature type="transmembrane region" description="Helical" evidence="7">
    <location>
        <begin position="318"/>
        <end position="339"/>
    </location>
</feature>
<feature type="transmembrane region" description="Helical" evidence="7">
    <location>
        <begin position="110"/>
        <end position="131"/>
    </location>
</feature>
<evidence type="ECO:0000313" key="9">
    <source>
        <dbReference type="Proteomes" id="UP000005845"/>
    </source>
</evidence>
<feature type="region of interest" description="Disordered" evidence="6">
    <location>
        <begin position="398"/>
        <end position="419"/>
    </location>
</feature>
<dbReference type="InterPro" id="IPR050833">
    <property type="entry name" value="Poly_Biosynth_Transport"/>
</dbReference>
<feature type="transmembrane region" description="Helical" evidence="7">
    <location>
        <begin position="346"/>
        <end position="365"/>
    </location>
</feature>
<proteinExistence type="predicted"/>